<sequence length="173" mass="18004">MCTLALLGLAGTAVSVGGALMQGAQQQQLANYQAKAYEQQARADAQSAAFEQRQERRKQDLLEAQARAQAGASGVGIAGSPTEVLAANARQGQVDLDAIQYGSKLRQNNLYTQAAISRFQGNQAMTASIFKAGSGLIDGLSGLYDPARSVTFGGSSLSPRASRAIIGGYTGLY</sequence>
<gene>
    <name evidence="1" type="ORF">MPLDJ20_110383</name>
</gene>
<dbReference type="Proteomes" id="UP000046373">
    <property type="component" value="Unassembled WGS sequence"/>
</dbReference>
<accession>A0A090E3P4</accession>
<name>A0A090E3P4_MESPL</name>
<dbReference type="GeneID" id="31888005"/>
<organism evidence="1 2">
    <name type="scientific">Mesorhizobium plurifarium</name>
    <dbReference type="NCBI Taxonomy" id="69974"/>
    <lineage>
        <taxon>Bacteria</taxon>
        <taxon>Pseudomonadati</taxon>
        <taxon>Pseudomonadota</taxon>
        <taxon>Alphaproteobacteria</taxon>
        <taxon>Hyphomicrobiales</taxon>
        <taxon>Phyllobacteriaceae</taxon>
        <taxon>Mesorhizobium</taxon>
    </lineage>
</organism>
<dbReference type="EMBL" id="CCNB01000003">
    <property type="protein sequence ID" value="CDX21441.1"/>
    <property type="molecule type" value="Genomic_DNA"/>
</dbReference>
<dbReference type="AlphaFoldDB" id="A0A090E3P4"/>
<reference evidence="1 2" key="1">
    <citation type="submission" date="2014-08" db="EMBL/GenBank/DDBJ databases">
        <authorList>
            <person name="Moulin Lionel"/>
        </authorList>
    </citation>
    <scope>NUCLEOTIDE SEQUENCE [LARGE SCALE GENOMIC DNA]</scope>
</reference>
<evidence type="ECO:0000313" key="2">
    <source>
        <dbReference type="Proteomes" id="UP000046373"/>
    </source>
</evidence>
<proteinExistence type="predicted"/>
<protein>
    <submittedName>
        <fullName evidence="1">Uncharacterized protein</fullName>
    </submittedName>
</protein>
<evidence type="ECO:0000313" key="1">
    <source>
        <dbReference type="EMBL" id="CDX21441.1"/>
    </source>
</evidence>